<feature type="domain" description="DUF11" evidence="4">
    <location>
        <begin position="882"/>
        <end position="995"/>
    </location>
</feature>
<feature type="domain" description="DUF11" evidence="4">
    <location>
        <begin position="1799"/>
        <end position="1912"/>
    </location>
</feature>
<feature type="domain" description="DUF11" evidence="4">
    <location>
        <begin position="2192"/>
        <end position="2305"/>
    </location>
</feature>
<feature type="domain" description="DUF11" evidence="4">
    <location>
        <begin position="1930"/>
        <end position="2043"/>
    </location>
</feature>
<evidence type="ECO:0000256" key="1">
    <source>
        <dbReference type="SAM" id="MobiDB-lite"/>
    </source>
</evidence>
<feature type="compositionally biased region" description="Low complexity" evidence="1">
    <location>
        <begin position="1526"/>
        <end position="1536"/>
    </location>
</feature>
<keyword evidence="6" id="KW-1185">Reference proteome</keyword>
<protein>
    <submittedName>
        <fullName evidence="5">Isopeptide-forming domain-containing fimbrial protein</fullName>
    </submittedName>
</protein>
<feature type="region of interest" description="Disordered" evidence="1">
    <location>
        <begin position="1518"/>
        <end position="1545"/>
    </location>
</feature>
<feature type="domain" description="DUF11" evidence="4">
    <location>
        <begin position="2323"/>
        <end position="2436"/>
    </location>
</feature>
<feature type="domain" description="DUF11" evidence="4">
    <location>
        <begin position="2061"/>
        <end position="2174"/>
    </location>
</feature>
<feature type="region of interest" description="Disordered" evidence="1">
    <location>
        <begin position="176"/>
        <end position="233"/>
    </location>
</feature>
<feature type="region of interest" description="Disordered" evidence="1">
    <location>
        <begin position="2038"/>
        <end position="2071"/>
    </location>
</feature>
<evidence type="ECO:0000256" key="2">
    <source>
        <dbReference type="SAM" id="Phobius"/>
    </source>
</evidence>
<dbReference type="InterPro" id="IPR051172">
    <property type="entry name" value="Chlamydia_OmcB"/>
</dbReference>
<keyword evidence="2" id="KW-0812">Transmembrane</keyword>
<dbReference type="InterPro" id="IPR026466">
    <property type="entry name" value="Fim_isopep_form_D2_dom"/>
</dbReference>
<evidence type="ECO:0000259" key="4">
    <source>
        <dbReference type="Pfam" id="PF01345"/>
    </source>
</evidence>
<dbReference type="PANTHER" id="PTHR34819:SF3">
    <property type="entry name" value="CELL SURFACE PROTEIN"/>
    <property type="match status" value="1"/>
</dbReference>
<dbReference type="RefSeq" id="WP_207111001.1">
    <property type="nucleotide sequence ID" value="NZ_JAFLWD010000002.1"/>
</dbReference>
<feature type="domain" description="DUF11" evidence="4">
    <location>
        <begin position="1144"/>
        <end position="1257"/>
    </location>
</feature>
<feature type="region of interest" description="Disordered" evidence="1">
    <location>
        <begin position="1776"/>
        <end position="1810"/>
    </location>
</feature>
<dbReference type="InterPro" id="IPR008966">
    <property type="entry name" value="Adhesion_dom_sf"/>
</dbReference>
<evidence type="ECO:0000313" key="5">
    <source>
        <dbReference type="EMBL" id="MBO0438888.1"/>
    </source>
</evidence>
<dbReference type="InterPro" id="IPR001434">
    <property type="entry name" value="OmcB-like_DUF11"/>
</dbReference>
<dbReference type="PANTHER" id="PTHR34819">
    <property type="entry name" value="LARGE CYSTEINE-RICH PERIPLASMIC PROTEIN OMCB"/>
    <property type="match status" value="1"/>
</dbReference>
<comment type="caution">
    <text evidence="5">The sequence shown here is derived from an EMBL/GenBank/DDBJ whole genome shotgun (WGS) entry which is preliminary data.</text>
</comment>
<feature type="region of interest" description="Disordered" evidence="1">
    <location>
        <begin position="857"/>
        <end position="891"/>
    </location>
</feature>
<feature type="domain" description="DUF11" evidence="4">
    <location>
        <begin position="1668"/>
        <end position="1781"/>
    </location>
</feature>
<feature type="domain" description="DUF11" evidence="4">
    <location>
        <begin position="752"/>
        <end position="865"/>
    </location>
</feature>
<feature type="chain" id="PRO_5046424821" evidence="3">
    <location>
        <begin position="31"/>
        <end position="2623"/>
    </location>
</feature>
<feature type="signal peptide" evidence="3">
    <location>
        <begin position="1"/>
        <end position="30"/>
    </location>
</feature>
<feature type="region of interest" description="Disordered" evidence="1">
    <location>
        <begin position="989"/>
        <end position="1022"/>
    </location>
</feature>
<feature type="domain" description="DUF11" evidence="4">
    <location>
        <begin position="1013"/>
        <end position="1126"/>
    </location>
</feature>
<feature type="domain" description="DUF11" evidence="4">
    <location>
        <begin position="2457"/>
        <end position="2567"/>
    </location>
</feature>
<accession>A0ABS3GUF2</accession>
<reference evidence="5 6" key="1">
    <citation type="submission" date="2021-03" db="EMBL/GenBank/DDBJ databases">
        <title>Enterococcal diversity collection.</title>
        <authorList>
            <person name="Gilmore M.S."/>
            <person name="Schwartzman J."/>
            <person name="Van Tyne D."/>
            <person name="Martin M."/>
            <person name="Earl A.M."/>
            <person name="Manson A.L."/>
            <person name="Straub T."/>
            <person name="Salamzade R."/>
            <person name="Saavedra J."/>
            <person name="Lebreton F."/>
            <person name="Prichula J."/>
            <person name="Schaufler K."/>
            <person name="Gaca A."/>
            <person name="Sgardioli B."/>
            <person name="Wagenaar J."/>
            <person name="Strong T."/>
        </authorList>
    </citation>
    <scope>NUCLEOTIDE SEQUENCE [LARGE SCALE GENOMIC DNA]</scope>
    <source>
        <strain evidence="5 6">DIV0869a</strain>
    </source>
</reference>
<feature type="compositionally biased region" description="Low complexity" evidence="1">
    <location>
        <begin position="193"/>
        <end position="204"/>
    </location>
</feature>
<organism evidence="5 6">
    <name type="scientific">Candidatus Enterococcus ikei</name>
    <dbReference type="NCBI Taxonomy" id="2815326"/>
    <lineage>
        <taxon>Bacteria</taxon>
        <taxon>Bacillati</taxon>
        <taxon>Bacillota</taxon>
        <taxon>Bacilli</taxon>
        <taxon>Lactobacillales</taxon>
        <taxon>Enterococcaceae</taxon>
        <taxon>Enterococcus</taxon>
    </lineage>
</organism>
<dbReference type="SUPFAM" id="SSF49401">
    <property type="entry name" value="Bacterial adhesins"/>
    <property type="match status" value="10"/>
</dbReference>
<feature type="domain" description="DUF11" evidence="4">
    <location>
        <begin position="1275"/>
        <end position="1388"/>
    </location>
</feature>
<keyword evidence="2" id="KW-0472">Membrane</keyword>
<feature type="domain" description="DUF11" evidence="4">
    <location>
        <begin position="1537"/>
        <end position="1647"/>
    </location>
</feature>
<dbReference type="Gene3D" id="2.60.40.740">
    <property type="match status" value="15"/>
</dbReference>
<feature type="compositionally biased region" description="Low complexity" evidence="1">
    <location>
        <begin position="1919"/>
        <end position="1929"/>
    </location>
</feature>
<evidence type="ECO:0000256" key="3">
    <source>
        <dbReference type="SAM" id="SignalP"/>
    </source>
</evidence>
<feature type="region of interest" description="Disordered" evidence="1">
    <location>
        <begin position="2561"/>
        <end position="2582"/>
    </location>
</feature>
<feature type="compositionally biased region" description="Low complexity" evidence="1">
    <location>
        <begin position="871"/>
        <end position="881"/>
    </location>
</feature>
<keyword evidence="2" id="KW-1133">Transmembrane helix</keyword>
<feature type="transmembrane region" description="Helical" evidence="2">
    <location>
        <begin position="2594"/>
        <end position="2615"/>
    </location>
</feature>
<dbReference type="InterPro" id="IPR047589">
    <property type="entry name" value="DUF11_rpt"/>
</dbReference>
<feature type="domain" description="DUF11" evidence="4">
    <location>
        <begin position="1406"/>
        <end position="1519"/>
    </location>
</feature>
<dbReference type="NCBIfam" id="TIGR01451">
    <property type="entry name" value="B_ant_repeat"/>
    <property type="match status" value="15"/>
</dbReference>
<feature type="compositionally biased region" description="Basic and acidic residues" evidence="1">
    <location>
        <begin position="2561"/>
        <end position="2573"/>
    </location>
</feature>
<dbReference type="Proteomes" id="UP000664632">
    <property type="component" value="Unassembled WGS sequence"/>
</dbReference>
<feature type="region of interest" description="Disordered" evidence="1">
    <location>
        <begin position="1907"/>
        <end position="1936"/>
    </location>
</feature>
<keyword evidence="3" id="KW-0732">Signal</keyword>
<evidence type="ECO:0000313" key="6">
    <source>
        <dbReference type="Proteomes" id="UP000664632"/>
    </source>
</evidence>
<feature type="region of interest" description="Disordered" evidence="1">
    <location>
        <begin position="2431"/>
        <end position="2457"/>
    </location>
</feature>
<dbReference type="NCBIfam" id="TIGR04226">
    <property type="entry name" value="RrgB_K2N_iso_D2"/>
    <property type="match status" value="15"/>
</dbReference>
<dbReference type="Pfam" id="PF01345">
    <property type="entry name" value="DUF11"/>
    <property type="match status" value="14"/>
</dbReference>
<dbReference type="EMBL" id="JAFLWD010000002">
    <property type="protein sequence ID" value="MBO0438888.1"/>
    <property type="molecule type" value="Genomic_DNA"/>
</dbReference>
<proteinExistence type="predicted"/>
<name>A0ABS3GUF2_9ENTE</name>
<sequence length="2623" mass="286607">MNKVYKISLNYLAVLMLVIANLLPAASVFAEGLTKPEENIFDSESLYIKADTKKNETNNKLVDVNYEVTNKSDQPIEHVVLKQKNPKDSPVKFDAATLKSEDQLVAPDNQTIQFDQKENQDEGTELIITTIQPHTTKHLTISAEQTDESIHQFAVEINQADEKVGDITLTLPKIEQEASSTSLQEKEADTEVAESQSEESTTAAPEEKKAATEETNQETPTVQAIGPRIAPTPGRGFDQPIYKSIHKGELFSTGNTNLKILDETTAAAKTFLNAKTPGSGYNINNFALEFADVDGDPTTYNSSRAYIDLDGASEIAWAGLFWSASRYKGPGFYDNLSDEEISAPVKFTTPNGTSTRVAPQRYHRIDQNDNDPGQYFGYNNTGFSNFADVTAIIQGDKSGTGGYTLADIPMTKALNKKNQYYNFSGWSLFVVTKDQAKKSRAFNVYYGARGNKAGTNNEFAMKDFITSKQGKLEPIITWFTVQGDKYFTGDNAQIKNKAGTWVNISNTINPAGNAMNGTVSDNDQHMVDKYPGQFKPGYPNFLDIDVDRLSLPEGIITNGQQQISFRTTSSGDDYSTNAIGFSINAETPELEISKEIMNPKETYKVGDTVTYRVHLKNTKANSEAVNTVSKDVLDSRLDYVPGSLSIVSGPNAGAKTDTVGDDQGEYTTANRTMTFRVGEGANGTQGGSYKGTTAETVYQFQAKINNTAVADQLIPNSATIQGQDTATNTIINNQSNVVEVKIAQEERAGQLESTKTVNNQSPKIGDELTYTIQFKNTIPNGVLNQVTVTDNLPKGLTYIENSITSSGKDPKPTSLTVVNGQVKAEYPKIADTETRTISFKVRVNEEAVAGQPIVNKATIDDHTNPPDEPEVPITPVETPGELESTKSVNHQSPKIGDEIEYRINFRNKIQNGVLTQVTVTDQLPKGLTYVEGSLTSEGDDPQPTSLTATGGKITAEYPKISDTKIRSIIFKVKVNEEAKIGETIVNKATIDDHTNPPDEPEVPVTPVETPGELESTKSVNNQSPKIGDIVEYRLSFRNKITNGILKQVTVTDNLPKGLTYVEGSLTTEGDEPKPTSLTMTDGKVIAEYPKIQDTKIRTVVFKVKVNEEAIVGQKIVNKITIDDHTNPPDEPEIPITPVETPGQLDVTKSVNDQSPKIGDEVEYRITFRNKITNGVLKQVTITDTLPKGVTYVEGSLASEGDDPKPTSLNMENGKMTAEYGTINDTKIRSIVFKVKVNEEAKVGEAIVNKAKIDDHTNPPDEPEVPITPVETPGELESTKSVNHQSPQIGDEIEYRISFRNKIQNGVLNQVTVTDTLPKGLTYVEGSLTSEGDDPQPTSLTMENGQLVAEYPKITDTKIRTIVFKVTVNTEAVAGQPIINQAKIDDHTNPPDEPEVPVTPVITPGQLEVTKSVNHQVPKIGDEIEYRISFRNKVINGVIDQVTVTDTLPAGLTYVEGSLTSEGAEPKPTSLLMENGKMTAEYPTIDDTTVRSVVFKVKVNEEAKIGQPIVNKAIIDDHTNPPDEPEVPITPVETPGELESTKTVNNQSPKIGEEVEYRLSFRNKITNGVLNQVTVTDNLPKGMTYVEGSLTSEGDDPQPTSLTMTNGKVIAEYPRIQDTKIRTVVFKVKVNEEAVVGQKIVNKITIDDHVNPPDEPEIPVVPVETPGQLEVTKSVNDQAPKIGDEIEYRITFRNKVTNGILNQVTVTDALPKGLTYVEGSLSSEGDDPQPTSLTVTDGKISAEYGKISDTKTRSIVFKVKVNEEAKVGETIVNKAKIDDHTNPPDEPEVPVTPVETPGELESTKSVNNQGPKIGDEIEYRITFRNKVTNGVLNQVTVTDALPKGLTYVEGSLSSEGDDPQPTSLTVTDGKIAAEYGKINDTKTRSIVFKVKVNEEAKVGETIVNKAKIDDRTNPPDEPEVPVTPAETPGELESTKSVDNQAPKIGDEIEYRITFRNKVTNGVLNQVTITDDLPKGLTYVEGSLTSEGDDPKPTNLTVIDGKINAEYGKISDTKTRSIVFKVKVNEEAKVGETIVNKAKIDDHTNPPDEPEVPVTPVETPGELESTKSVNNQSPKIGDEIEYRITFRNKVTNGVLNQVTITDDLPKGLTYVEGSLTSEGDDPKPTNLTVTDGKINAEYGKISDTKTRSIVFKVKVNEEAKVGQPIVNKAKIDDHTNPPDEPEVPVTPVETPGQLEVTKSVNNQAPKIGDEIEYRITFRNKIANGILNRVTVTDVLPKGLTYVKGSLISEGDDPQPTNLFMENGKMTAEYGVIHDTKTRSVVFKVKVNESAKAKETILNKAKIDDHTNPPDEPEVPIVPVITPGELESTKSVNNQAPKIGEEIEYRISFRNKIQNGVLNQVTVTDNLPKGLTYVEGTLISEGDDPKPTNLTVKDGKITAEYEKISDTKIRSIVFKTKVNKEAIAGETIINKAKIDDHTTPPDEPEVPVIPKEPAGKLESSKTVNKKTVKIGEEIEYRISFHNTVENGVLNQVTVTDNLPKGVTYVENSIRSEGDEPKPTNITVKDGKVTAEYPKISDTKTRSIIFKVKINQEAIAGRTIINKAKVDDHTNPPDKPEVPVVPEGDIPGKPDFPKAGEAVSNAIMFMGIAMIAATLLVNLEQKRKNSQ</sequence>
<gene>
    <name evidence="5" type="ORF">JZO69_00750</name>
</gene>